<feature type="region of interest" description="Disordered" evidence="1">
    <location>
        <begin position="118"/>
        <end position="144"/>
    </location>
</feature>
<evidence type="ECO:0000313" key="3">
    <source>
        <dbReference type="Proteomes" id="UP000601435"/>
    </source>
</evidence>
<gene>
    <name evidence="2" type="primary">ATG26</name>
    <name evidence="2" type="ORF">SNEC2469_LOCUS34483</name>
</gene>
<keyword evidence="3" id="KW-1185">Reference proteome</keyword>
<name>A0A813CBE4_9DINO</name>
<evidence type="ECO:0000313" key="2">
    <source>
        <dbReference type="EMBL" id="CAE7941991.1"/>
    </source>
</evidence>
<dbReference type="Proteomes" id="UP000601435">
    <property type="component" value="Unassembled WGS sequence"/>
</dbReference>
<dbReference type="EMBL" id="CAJNJA010095435">
    <property type="protein sequence ID" value="CAE7941991.1"/>
    <property type="molecule type" value="Genomic_DNA"/>
</dbReference>
<protein>
    <submittedName>
        <fullName evidence="2">ATG26 protein</fullName>
    </submittedName>
</protein>
<accession>A0A813CBE4</accession>
<proteinExistence type="predicted"/>
<sequence length="249" mass="27648">MIAGGSMVMTGGLTNWGLRSLANGRHTVWESFKSRQEAITAGTLMRALRGENSTHHSGADLNATLTQMTKSMFPGQDPYLWDNRYAAMKELTKELAKTDFWTARPADAVPEDFELNEEHEGNDDLATLAGSPEFRPEDDEEAEPVDPLDTVQQFERTTQTRFREECKLDNYKVNTINNWVSQKVGKEKMAQVRLAGSELAAAIERLPAGNRPAVDAIAVQWGLPVSAAAKLNERSLYQLIATCYVLGQE</sequence>
<reference evidence="2" key="1">
    <citation type="submission" date="2021-02" db="EMBL/GenBank/DDBJ databases">
        <authorList>
            <person name="Dougan E. K."/>
            <person name="Rhodes N."/>
            <person name="Thang M."/>
            <person name="Chan C."/>
        </authorList>
    </citation>
    <scope>NUCLEOTIDE SEQUENCE</scope>
</reference>
<dbReference type="OrthoDB" id="416279at2759"/>
<dbReference type="AlphaFoldDB" id="A0A813CBE4"/>
<evidence type="ECO:0000256" key="1">
    <source>
        <dbReference type="SAM" id="MobiDB-lite"/>
    </source>
</evidence>
<organism evidence="2 3">
    <name type="scientific">Symbiodinium necroappetens</name>
    <dbReference type="NCBI Taxonomy" id="1628268"/>
    <lineage>
        <taxon>Eukaryota</taxon>
        <taxon>Sar</taxon>
        <taxon>Alveolata</taxon>
        <taxon>Dinophyceae</taxon>
        <taxon>Suessiales</taxon>
        <taxon>Symbiodiniaceae</taxon>
        <taxon>Symbiodinium</taxon>
    </lineage>
</organism>
<comment type="caution">
    <text evidence="2">The sequence shown here is derived from an EMBL/GenBank/DDBJ whole genome shotgun (WGS) entry which is preliminary data.</text>
</comment>